<accession>A0A9P3H6A7</accession>
<comment type="similarity">
    <text evidence="3 8">Belongs to the CGR1 family.</text>
</comment>
<evidence type="ECO:0000256" key="7">
    <source>
        <dbReference type="ARBA" id="ARBA00023242"/>
    </source>
</evidence>
<dbReference type="EMBL" id="BQFW01000004">
    <property type="protein sequence ID" value="GJJ70896.1"/>
    <property type="molecule type" value="Genomic_DNA"/>
</dbReference>
<comment type="subcellular location">
    <subcellularLocation>
        <location evidence="2 8">Nucleus</location>
        <location evidence="2 8">Nucleolus</location>
    </subcellularLocation>
</comment>
<dbReference type="GO" id="GO:0006364">
    <property type="term" value="P:rRNA processing"/>
    <property type="evidence" value="ECO:0007669"/>
    <property type="project" value="UniProtKB-UniRule"/>
</dbReference>
<keyword evidence="7 8" id="KW-0539">Nucleus</keyword>
<dbReference type="Proteomes" id="UP000827284">
    <property type="component" value="Unassembled WGS sequence"/>
</dbReference>
<evidence type="ECO:0000256" key="4">
    <source>
        <dbReference type="ARBA" id="ARBA00022517"/>
    </source>
</evidence>
<reference evidence="10" key="1">
    <citation type="submission" date="2021-11" db="EMBL/GenBank/DDBJ databases">
        <authorList>
            <person name="Herlambang A."/>
            <person name="Guo Y."/>
            <person name="Takashima Y."/>
            <person name="Nishizawa T."/>
        </authorList>
    </citation>
    <scope>NUCLEOTIDE SEQUENCE</scope>
    <source>
        <strain evidence="10">E1425</strain>
    </source>
</reference>
<protein>
    <recommendedName>
        <fullName evidence="8">rRNA-processing protein</fullName>
    </recommendedName>
</protein>
<evidence type="ECO:0000313" key="10">
    <source>
        <dbReference type="EMBL" id="GJJ70896.1"/>
    </source>
</evidence>
<comment type="function">
    <text evidence="1 8">Involved in nucleolar integrity and required for processing of the pre-rRNA for the 60S ribosome subunit.</text>
</comment>
<organism evidence="10 11">
    <name type="scientific">Entomortierella parvispora</name>
    <dbReference type="NCBI Taxonomy" id="205924"/>
    <lineage>
        <taxon>Eukaryota</taxon>
        <taxon>Fungi</taxon>
        <taxon>Fungi incertae sedis</taxon>
        <taxon>Mucoromycota</taxon>
        <taxon>Mortierellomycotina</taxon>
        <taxon>Mortierellomycetes</taxon>
        <taxon>Mortierellales</taxon>
        <taxon>Mortierellaceae</taxon>
        <taxon>Entomortierella</taxon>
    </lineage>
</organism>
<sequence>MTAKKNIPQEPATRVSGKDWKMAKTPTRRSQMPTALKQTYSARIAKTKQHNIARDMAKAMKQEKIDEKRRKREITEERKKIQEEKERIEALAAKMSANKAKRLRKKAGNLKAR</sequence>
<evidence type="ECO:0000256" key="8">
    <source>
        <dbReference type="RuleBase" id="RU363084"/>
    </source>
</evidence>
<evidence type="ECO:0000256" key="2">
    <source>
        <dbReference type="ARBA" id="ARBA00004604"/>
    </source>
</evidence>
<comment type="caution">
    <text evidence="10">The sequence shown here is derived from an EMBL/GenBank/DDBJ whole genome shotgun (WGS) entry which is preliminary data.</text>
</comment>
<keyword evidence="11" id="KW-1185">Reference proteome</keyword>
<keyword evidence="4 8" id="KW-0690">Ribosome biogenesis</keyword>
<reference evidence="10" key="2">
    <citation type="journal article" date="2022" name="Microbiol. Resour. Announc.">
        <title>Whole-Genome Sequence of Entomortierella parvispora E1425, a Mucoromycotan Fungus Associated with Burkholderiaceae-Related Endosymbiotic Bacteria.</title>
        <authorList>
            <person name="Herlambang A."/>
            <person name="Guo Y."/>
            <person name="Takashima Y."/>
            <person name="Narisawa K."/>
            <person name="Ohta H."/>
            <person name="Nishizawa T."/>
        </authorList>
    </citation>
    <scope>NUCLEOTIDE SEQUENCE</scope>
    <source>
        <strain evidence="10">E1425</strain>
    </source>
</reference>
<dbReference type="Pfam" id="PF03879">
    <property type="entry name" value="Cgr1"/>
    <property type="match status" value="1"/>
</dbReference>
<feature type="region of interest" description="Disordered" evidence="9">
    <location>
        <begin position="60"/>
        <end position="80"/>
    </location>
</feature>
<proteinExistence type="inferred from homology"/>
<evidence type="ECO:0000256" key="5">
    <source>
        <dbReference type="ARBA" id="ARBA00022552"/>
    </source>
</evidence>
<keyword evidence="6" id="KW-0175">Coiled coil</keyword>
<keyword evidence="5 8" id="KW-0698">rRNA processing</keyword>
<name>A0A9P3H6A7_9FUNG</name>
<feature type="region of interest" description="Disordered" evidence="9">
    <location>
        <begin position="1"/>
        <end position="36"/>
    </location>
</feature>
<dbReference type="OrthoDB" id="277961at2759"/>
<evidence type="ECO:0000313" key="11">
    <source>
        <dbReference type="Proteomes" id="UP000827284"/>
    </source>
</evidence>
<evidence type="ECO:0000256" key="1">
    <source>
        <dbReference type="ARBA" id="ARBA00004090"/>
    </source>
</evidence>
<gene>
    <name evidence="10" type="ORF">EMPS_03246</name>
</gene>
<evidence type="ECO:0000256" key="3">
    <source>
        <dbReference type="ARBA" id="ARBA00007869"/>
    </source>
</evidence>
<dbReference type="InterPro" id="IPR005579">
    <property type="entry name" value="Cgr1-like"/>
</dbReference>
<evidence type="ECO:0000256" key="6">
    <source>
        <dbReference type="ARBA" id="ARBA00023054"/>
    </source>
</evidence>
<dbReference type="GO" id="GO:0005730">
    <property type="term" value="C:nucleolus"/>
    <property type="evidence" value="ECO:0007669"/>
    <property type="project" value="UniProtKB-SubCell"/>
</dbReference>
<dbReference type="AlphaFoldDB" id="A0A9P3H6A7"/>
<evidence type="ECO:0000256" key="9">
    <source>
        <dbReference type="SAM" id="MobiDB-lite"/>
    </source>
</evidence>